<dbReference type="Gene3D" id="3.30.420.10">
    <property type="entry name" value="Ribonuclease H-like superfamily/Ribonuclease H"/>
    <property type="match status" value="1"/>
</dbReference>
<proteinExistence type="predicted"/>
<keyword evidence="2" id="KW-1185">Reference proteome</keyword>
<protein>
    <recommendedName>
        <fullName evidence="3">Transposase</fullName>
    </recommendedName>
</protein>
<dbReference type="InterPro" id="IPR036397">
    <property type="entry name" value="RNaseH_sf"/>
</dbReference>
<comment type="caution">
    <text evidence="1">The sequence shown here is derived from an EMBL/GenBank/DDBJ whole genome shotgun (WGS) entry which is preliminary data.</text>
</comment>
<name>A0A918DB27_9ACTN</name>
<gene>
    <name evidence="1" type="ORF">GCM10011579_092540</name>
</gene>
<dbReference type="EMBL" id="BMMM01000029">
    <property type="protein sequence ID" value="GGN93749.1"/>
    <property type="molecule type" value="Genomic_DNA"/>
</dbReference>
<dbReference type="Proteomes" id="UP000600365">
    <property type="component" value="Unassembled WGS sequence"/>
</dbReference>
<dbReference type="GO" id="GO:0003676">
    <property type="term" value="F:nucleic acid binding"/>
    <property type="evidence" value="ECO:0007669"/>
    <property type="project" value="InterPro"/>
</dbReference>
<dbReference type="AlphaFoldDB" id="A0A918DB27"/>
<evidence type="ECO:0000313" key="1">
    <source>
        <dbReference type="EMBL" id="GGN93749.1"/>
    </source>
</evidence>
<evidence type="ECO:0008006" key="3">
    <source>
        <dbReference type="Google" id="ProtNLM"/>
    </source>
</evidence>
<accession>A0A918DB27</accession>
<organism evidence="1 2">
    <name type="scientific">Streptomyces albiflavescens</name>
    <dbReference type="NCBI Taxonomy" id="1623582"/>
    <lineage>
        <taxon>Bacteria</taxon>
        <taxon>Bacillati</taxon>
        <taxon>Actinomycetota</taxon>
        <taxon>Actinomycetes</taxon>
        <taxon>Kitasatosporales</taxon>
        <taxon>Streptomycetaceae</taxon>
        <taxon>Streptomyces</taxon>
    </lineage>
</organism>
<reference evidence="1 2" key="1">
    <citation type="journal article" date="2014" name="Int. J. Syst. Evol. Microbiol.">
        <title>Complete genome sequence of Corynebacterium casei LMG S-19264T (=DSM 44701T), isolated from a smear-ripened cheese.</title>
        <authorList>
            <consortium name="US DOE Joint Genome Institute (JGI-PGF)"/>
            <person name="Walter F."/>
            <person name="Albersmeier A."/>
            <person name="Kalinowski J."/>
            <person name="Ruckert C."/>
        </authorList>
    </citation>
    <scope>NUCLEOTIDE SEQUENCE [LARGE SCALE GENOMIC DNA]</scope>
    <source>
        <strain evidence="1 2">CGMCC 4.7111</strain>
    </source>
</reference>
<sequence length="65" mass="7496">MPPYAPELNPVEGVWPHLKRSPANLTKHSLDRLTAWVKTRLKRMQYRPRLIQGLIAKTGLDLQPP</sequence>
<evidence type="ECO:0000313" key="2">
    <source>
        <dbReference type="Proteomes" id="UP000600365"/>
    </source>
</evidence>